<feature type="transmembrane region" description="Helical" evidence="7">
    <location>
        <begin position="391"/>
        <end position="410"/>
    </location>
</feature>
<feature type="transmembrane region" description="Helical" evidence="7">
    <location>
        <begin position="453"/>
        <end position="472"/>
    </location>
</feature>
<dbReference type="RefSeq" id="WP_012687357.1">
    <property type="nucleotide sequence ID" value="NC_012522.1"/>
</dbReference>
<dbReference type="HOGENOM" id="CLU_007946_20_2_11"/>
<keyword evidence="5 7" id="KW-0472">Membrane</keyword>
<dbReference type="PANTHER" id="PTHR42770:SF7">
    <property type="entry name" value="MEMBRANE PROTEIN"/>
    <property type="match status" value="1"/>
</dbReference>
<feature type="region of interest" description="Disordered" evidence="6">
    <location>
        <begin position="1"/>
        <end position="31"/>
    </location>
</feature>
<evidence type="ECO:0000256" key="3">
    <source>
        <dbReference type="ARBA" id="ARBA00022692"/>
    </source>
</evidence>
<feature type="transmembrane region" description="Helical" evidence="7">
    <location>
        <begin position="181"/>
        <end position="204"/>
    </location>
</feature>
<dbReference type="EMBL" id="AP011115">
    <property type="protein sequence ID" value="BAH48348.1"/>
    <property type="molecule type" value="Genomic_DNA"/>
</dbReference>
<evidence type="ECO:0000256" key="7">
    <source>
        <dbReference type="SAM" id="Phobius"/>
    </source>
</evidence>
<evidence type="ECO:0000256" key="2">
    <source>
        <dbReference type="ARBA" id="ARBA00022475"/>
    </source>
</evidence>
<evidence type="ECO:0000313" key="9">
    <source>
        <dbReference type="Proteomes" id="UP000002212"/>
    </source>
</evidence>
<keyword evidence="4 7" id="KW-1133">Transmembrane helix</keyword>
<accession>C1AS99</accession>
<feature type="compositionally biased region" description="Low complexity" evidence="6">
    <location>
        <begin position="16"/>
        <end position="27"/>
    </location>
</feature>
<dbReference type="PANTHER" id="PTHR42770">
    <property type="entry name" value="AMINO ACID TRANSPORTER-RELATED"/>
    <property type="match status" value="1"/>
</dbReference>
<evidence type="ECO:0000256" key="6">
    <source>
        <dbReference type="SAM" id="MobiDB-lite"/>
    </source>
</evidence>
<reference evidence="8 9" key="1">
    <citation type="submission" date="2009-03" db="EMBL/GenBank/DDBJ databases">
        <title>Comparison of the complete genome sequences of Rhodococcus erythropolis PR4 and Rhodococcus opacus B4.</title>
        <authorList>
            <person name="Takarada H."/>
            <person name="Sekine M."/>
            <person name="Hosoyama A."/>
            <person name="Yamada R."/>
            <person name="Fujisawa T."/>
            <person name="Omata S."/>
            <person name="Shimizu A."/>
            <person name="Tsukatani N."/>
            <person name="Tanikawa S."/>
            <person name="Fujita N."/>
            <person name="Harayama S."/>
        </authorList>
    </citation>
    <scope>NUCLEOTIDE SEQUENCE [LARGE SCALE GENOMIC DNA]</scope>
    <source>
        <strain evidence="8 9">B4</strain>
    </source>
</reference>
<dbReference type="Proteomes" id="UP000002212">
    <property type="component" value="Chromosome"/>
</dbReference>
<name>C1AS99_RHOOB</name>
<comment type="subcellular location">
    <subcellularLocation>
        <location evidence="1">Cell membrane</location>
        <topology evidence="1">Multi-pass membrane protein</topology>
    </subcellularLocation>
</comment>
<evidence type="ECO:0000256" key="1">
    <source>
        <dbReference type="ARBA" id="ARBA00004651"/>
    </source>
</evidence>
<sequence>MSATNPPSKSMGAGIADSSATAATADETSAEDTGRLSPTALVSLSLASFFPAVSFAMVPFLVFTTSGTNAWQSSLLATIGVICIGRAVIAFARRYVASGSLYSYVGEVFGPWARHLTAASLLAGFIVGVAALAAVVGVFVGSFLHARGIHGALNFDTQVIVFGLALVLAAAVAIRGLDTSVMVAVTLAVIALPLVLIITVASAAHTGLDLGTQFSFTGFEVGPVFQGIAVGAAFLVGFESCAALATETKDPKHSVPTAIMAVPVILGGLFPIVTILQVPGLIATSDELAAGVSAPAALAQLSGLGHGVATATDLVLAAASFASLVGFLNYAARFTMTLSEDGLLPSVFSRLHPKHKSPSAAVLLMTLCAFLTISGMLLWTGDIISAYTPNATLLVYMWVVPYVIICVGAIRLSIRLREFRPGLWIAAVAGAATMTWAYTNGLVNPPPAPADSMIWVAPVAIALLFGVVRINVSRTRHIAE</sequence>
<dbReference type="InterPro" id="IPR002293">
    <property type="entry name" value="AA/rel_permease1"/>
</dbReference>
<dbReference type="STRING" id="632772.ROP_01010"/>
<evidence type="ECO:0000256" key="4">
    <source>
        <dbReference type="ARBA" id="ARBA00022989"/>
    </source>
</evidence>
<feature type="transmembrane region" description="Helical" evidence="7">
    <location>
        <begin position="314"/>
        <end position="332"/>
    </location>
</feature>
<dbReference type="Gene3D" id="1.20.1740.10">
    <property type="entry name" value="Amino acid/polyamine transporter I"/>
    <property type="match status" value="1"/>
</dbReference>
<feature type="transmembrane region" description="Helical" evidence="7">
    <location>
        <begin position="422"/>
        <end position="441"/>
    </location>
</feature>
<dbReference type="Pfam" id="PF13520">
    <property type="entry name" value="AA_permease_2"/>
    <property type="match status" value="1"/>
</dbReference>
<dbReference type="AlphaFoldDB" id="C1AS99"/>
<dbReference type="KEGG" id="rop:ROP_01010"/>
<proteinExistence type="predicted"/>
<feature type="transmembrane region" description="Helical" evidence="7">
    <location>
        <begin position="41"/>
        <end position="63"/>
    </location>
</feature>
<keyword evidence="3 7" id="KW-0812">Transmembrane</keyword>
<dbReference type="GO" id="GO:0005886">
    <property type="term" value="C:plasma membrane"/>
    <property type="evidence" value="ECO:0007669"/>
    <property type="project" value="UniProtKB-SubCell"/>
</dbReference>
<feature type="transmembrane region" description="Helical" evidence="7">
    <location>
        <begin position="116"/>
        <end position="143"/>
    </location>
</feature>
<evidence type="ECO:0000313" key="8">
    <source>
        <dbReference type="EMBL" id="BAH48348.1"/>
    </source>
</evidence>
<feature type="transmembrane region" description="Helical" evidence="7">
    <location>
        <begin position="155"/>
        <end position="174"/>
    </location>
</feature>
<gene>
    <name evidence="8" type="ordered locus">ROP_01010</name>
</gene>
<dbReference type="InterPro" id="IPR050367">
    <property type="entry name" value="APC_superfamily"/>
</dbReference>
<dbReference type="PATRIC" id="fig|632772.20.peg.120"/>
<dbReference type="GO" id="GO:0022857">
    <property type="term" value="F:transmembrane transporter activity"/>
    <property type="evidence" value="ECO:0007669"/>
    <property type="project" value="InterPro"/>
</dbReference>
<evidence type="ECO:0000256" key="5">
    <source>
        <dbReference type="ARBA" id="ARBA00023136"/>
    </source>
</evidence>
<feature type="transmembrane region" description="Helical" evidence="7">
    <location>
        <begin position="257"/>
        <end position="278"/>
    </location>
</feature>
<protein>
    <submittedName>
        <fullName evidence="8">Putative amino acid transporter</fullName>
    </submittedName>
</protein>
<feature type="transmembrane region" description="Helical" evidence="7">
    <location>
        <begin position="224"/>
        <end position="245"/>
    </location>
</feature>
<keyword evidence="2" id="KW-1003">Cell membrane</keyword>
<organism evidence="8 9">
    <name type="scientific">Rhodococcus opacus (strain B4)</name>
    <dbReference type="NCBI Taxonomy" id="632772"/>
    <lineage>
        <taxon>Bacteria</taxon>
        <taxon>Bacillati</taxon>
        <taxon>Actinomycetota</taxon>
        <taxon>Actinomycetes</taxon>
        <taxon>Mycobacteriales</taxon>
        <taxon>Nocardiaceae</taxon>
        <taxon>Rhodococcus</taxon>
    </lineage>
</organism>
<feature type="transmembrane region" description="Helical" evidence="7">
    <location>
        <begin position="75"/>
        <end position="96"/>
    </location>
</feature>
<feature type="transmembrane region" description="Helical" evidence="7">
    <location>
        <begin position="360"/>
        <end position="379"/>
    </location>
</feature>
<dbReference type="PIRSF" id="PIRSF006060">
    <property type="entry name" value="AA_transporter"/>
    <property type="match status" value="1"/>
</dbReference>